<comment type="function">
    <text evidence="11">A protein kinase that phosphorylates Ser and Thr residues. Probably acts to suppress the effects of stress linked to accumulation of reactive oxygen species. Probably involved in the extracytoplasmic stress response.</text>
</comment>
<comment type="catalytic activity">
    <reaction evidence="11">
        <text>L-seryl-[protein] + ATP = O-phospho-L-seryl-[protein] + ADP + H(+)</text>
        <dbReference type="Rhea" id="RHEA:17989"/>
        <dbReference type="Rhea" id="RHEA-COMP:9863"/>
        <dbReference type="Rhea" id="RHEA-COMP:11604"/>
        <dbReference type="ChEBI" id="CHEBI:15378"/>
        <dbReference type="ChEBI" id="CHEBI:29999"/>
        <dbReference type="ChEBI" id="CHEBI:30616"/>
        <dbReference type="ChEBI" id="CHEBI:83421"/>
        <dbReference type="ChEBI" id="CHEBI:456216"/>
        <dbReference type="EC" id="2.7.11.1"/>
    </reaction>
</comment>
<evidence type="ECO:0000256" key="9">
    <source>
        <dbReference type="ARBA" id="ARBA00022842"/>
    </source>
</evidence>
<comment type="caution">
    <text evidence="14">The sequence shown here is derived from an EMBL/GenBank/DDBJ whole genome shotgun (WGS) entry which is preliminary data.</text>
</comment>
<dbReference type="Gene3D" id="3.30.200.70">
    <property type="match status" value="1"/>
</dbReference>
<keyword evidence="15" id="KW-1185">Reference proteome</keyword>
<dbReference type="SUPFAM" id="SSF56112">
    <property type="entry name" value="Protein kinase-like (PK-like)"/>
    <property type="match status" value="1"/>
</dbReference>
<keyword evidence="8 11" id="KW-0067">ATP-binding</keyword>
<evidence type="ECO:0000259" key="12">
    <source>
        <dbReference type="Pfam" id="PF01636"/>
    </source>
</evidence>
<dbReference type="GO" id="GO:0005737">
    <property type="term" value="C:cytoplasm"/>
    <property type="evidence" value="ECO:0007669"/>
    <property type="project" value="UniProtKB-SubCell"/>
</dbReference>
<dbReference type="PANTHER" id="PTHR39573">
    <property type="entry name" value="STRESS RESPONSE KINASE A"/>
    <property type="match status" value="1"/>
</dbReference>
<dbReference type="AlphaFoldDB" id="A0A2M9ZL12"/>
<sequence length="347" mass="40884">MELGKEFYNRLNIDSVLTAVELAGFSVTGRCLALNSLENRVYDVGTEDGSRLIVKFYRPGRWSKEQILEEHFFLRELAEAEIPVICPIPFQNNETLQEVNGIYYALWPAQNGRLTEELSEPDLPILGRLLARIHNVGEVKPCRHRLELNLQNFGRIPLEFLLGDQWIPKSLQDRYKSAANQLFQTYYEHSKEVPIHRIHGDCHKGNLIQTPDSFCFIDFDDFVTGPAVQDFWMLLPFGDARADYERGLFLAGYREFREFSDSWFRLVEPLRGLRYIHYSAWIAKRWDDPSFPNAFPHFGTDEYWEKETADLERLNAQIQKEIPMQMEEFLEHKKEELTNKDFFWDME</sequence>
<dbReference type="GO" id="GO:0004674">
    <property type="term" value="F:protein serine/threonine kinase activity"/>
    <property type="evidence" value="ECO:0007669"/>
    <property type="project" value="UniProtKB-UniRule"/>
</dbReference>
<accession>A0A2M9ZL12</accession>
<evidence type="ECO:0000256" key="4">
    <source>
        <dbReference type="ARBA" id="ARBA00022679"/>
    </source>
</evidence>
<dbReference type="GO" id="GO:0005524">
    <property type="term" value="F:ATP binding"/>
    <property type="evidence" value="ECO:0007669"/>
    <property type="project" value="UniProtKB-UniRule"/>
</dbReference>
<keyword evidence="2 11" id="KW-0723">Serine/threonine-protein kinase</keyword>
<evidence type="ECO:0000256" key="1">
    <source>
        <dbReference type="ARBA" id="ARBA00022490"/>
    </source>
</evidence>
<dbReference type="EC" id="2.7.11.1" evidence="11"/>
<feature type="site" description="ATP" evidence="11">
    <location>
        <position position="36"/>
    </location>
</feature>
<evidence type="ECO:0000313" key="15">
    <source>
        <dbReference type="Proteomes" id="UP000231962"/>
    </source>
</evidence>
<keyword evidence="6 11" id="KW-0547">Nucleotide-binding</keyword>
<evidence type="ECO:0000313" key="13">
    <source>
        <dbReference type="EMBL" id="PJZ70346.1"/>
    </source>
</evidence>
<feature type="active site" evidence="11">
    <location>
        <position position="218"/>
    </location>
</feature>
<keyword evidence="9 11" id="KW-0460">Magnesium</keyword>
<comment type="cofactor">
    <cofactor evidence="11">
        <name>Mg(2+)</name>
        <dbReference type="ChEBI" id="CHEBI:18420"/>
    </cofactor>
</comment>
<evidence type="ECO:0000256" key="10">
    <source>
        <dbReference type="ARBA" id="ARBA00023016"/>
    </source>
</evidence>
<keyword evidence="5 11" id="KW-0479">Metal-binding</keyword>
<dbReference type="EMBL" id="NPDY01000004">
    <property type="protein sequence ID" value="PJZ70346.1"/>
    <property type="molecule type" value="Genomic_DNA"/>
</dbReference>
<comment type="subunit">
    <text evidence="11">Monomer.</text>
</comment>
<evidence type="ECO:0000256" key="3">
    <source>
        <dbReference type="ARBA" id="ARBA00022553"/>
    </source>
</evidence>
<dbReference type="Proteomes" id="UP000231990">
    <property type="component" value="Unassembled WGS sequence"/>
</dbReference>
<feature type="domain" description="Aminoglycoside phosphotransferase" evidence="12">
    <location>
        <begin position="37"/>
        <end position="259"/>
    </location>
</feature>
<feature type="binding site" evidence="11">
    <location>
        <position position="206"/>
    </location>
    <ligand>
        <name>Mg(2+)</name>
        <dbReference type="ChEBI" id="CHEBI:18420"/>
    </ligand>
</feature>
<evidence type="ECO:0000256" key="7">
    <source>
        <dbReference type="ARBA" id="ARBA00022777"/>
    </source>
</evidence>
<keyword evidence="4 11" id="KW-0808">Transferase</keyword>
<comment type="similarity">
    <text evidence="11">Belongs to the SrkA/RdoA protein kinase family.</text>
</comment>
<comment type="catalytic activity">
    <reaction evidence="11">
        <text>L-threonyl-[protein] + ATP = O-phospho-L-threonyl-[protein] + ADP + H(+)</text>
        <dbReference type="Rhea" id="RHEA:46608"/>
        <dbReference type="Rhea" id="RHEA-COMP:11060"/>
        <dbReference type="Rhea" id="RHEA-COMP:11605"/>
        <dbReference type="ChEBI" id="CHEBI:15378"/>
        <dbReference type="ChEBI" id="CHEBI:30013"/>
        <dbReference type="ChEBI" id="CHEBI:30616"/>
        <dbReference type="ChEBI" id="CHEBI:61977"/>
        <dbReference type="ChEBI" id="CHEBI:456216"/>
        <dbReference type="EC" id="2.7.11.1"/>
    </reaction>
</comment>
<dbReference type="OrthoDB" id="5392197at2"/>
<dbReference type="PANTHER" id="PTHR39573:SF1">
    <property type="entry name" value="STRESS RESPONSE KINASE A"/>
    <property type="match status" value="1"/>
</dbReference>
<evidence type="ECO:0000256" key="8">
    <source>
        <dbReference type="ARBA" id="ARBA00022840"/>
    </source>
</evidence>
<organism evidence="14 16">
    <name type="scientific">Leptospira perolatii</name>
    <dbReference type="NCBI Taxonomy" id="2023191"/>
    <lineage>
        <taxon>Bacteria</taxon>
        <taxon>Pseudomonadati</taxon>
        <taxon>Spirochaetota</taxon>
        <taxon>Spirochaetia</taxon>
        <taxon>Leptospirales</taxon>
        <taxon>Leptospiraceae</taxon>
        <taxon>Leptospira</taxon>
    </lineage>
</organism>
<dbReference type="InterPro" id="IPR011009">
    <property type="entry name" value="Kinase-like_dom_sf"/>
</dbReference>
<evidence type="ECO:0000256" key="11">
    <source>
        <dbReference type="HAMAP-Rule" id="MF_01497"/>
    </source>
</evidence>
<keyword evidence="1 11" id="KW-0963">Cytoplasm</keyword>
<dbReference type="InterPro" id="IPR032882">
    <property type="entry name" value="SrkA/RdoA"/>
</dbReference>
<dbReference type="Gene3D" id="1.20.1270.170">
    <property type="match status" value="1"/>
</dbReference>
<dbReference type="HAMAP" id="MF_01497">
    <property type="entry name" value="SrkA_kinase"/>
    <property type="match status" value="1"/>
</dbReference>
<dbReference type="Gene3D" id="1.10.510.10">
    <property type="entry name" value="Transferase(Phosphotransferase) domain 1"/>
    <property type="match status" value="1"/>
</dbReference>
<dbReference type="InterPro" id="IPR002575">
    <property type="entry name" value="Aminoglycoside_PTrfase"/>
</dbReference>
<feature type="binding site" evidence="11">
    <location>
        <position position="218"/>
    </location>
    <ligand>
        <name>Mg(2+)</name>
        <dbReference type="ChEBI" id="CHEBI:18420"/>
    </ligand>
</feature>
<reference evidence="15 16" key="1">
    <citation type="submission" date="2017-07" db="EMBL/GenBank/DDBJ databases">
        <title>Leptospira spp. isolated from tropical soils.</title>
        <authorList>
            <person name="Thibeaux R."/>
            <person name="Iraola G."/>
            <person name="Ferres I."/>
            <person name="Bierque E."/>
            <person name="Girault D."/>
            <person name="Soupe-Gilbert M.-E."/>
            <person name="Picardeau M."/>
            <person name="Goarant C."/>
        </authorList>
    </citation>
    <scope>NUCLEOTIDE SEQUENCE [LARGE SCALE GENOMIC DNA]</scope>
    <source>
        <strain evidence="14 16">FH1-B-B1</strain>
        <strain evidence="13 15">FH1-B-C1</strain>
    </source>
</reference>
<name>A0A2M9ZL12_9LEPT</name>
<evidence type="ECO:0000313" key="16">
    <source>
        <dbReference type="Proteomes" id="UP000231990"/>
    </source>
</evidence>
<gene>
    <name evidence="11" type="primary">srkA</name>
    <name evidence="13" type="ORF">CH360_07075</name>
    <name evidence="14" type="ORF">CH373_11895</name>
</gene>
<dbReference type="RefSeq" id="WP_100713308.1">
    <property type="nucleotide sequence ID" value="NZ_NPDY01000004.1"/>
</dbReference>
<keyword evidence="3 11" id="KW-0597">Phosphoprotein</keyword>
<dbReference type="NCBIfam" id="NF008738">
    <property type="entry name" value="PRK11768.1"/>
    <property type="match status" value="1"/>
</dbReference>
<comment type="subcellular location">
    <subcellularLocation>
        <location evidence="11">Cytoplasm</location>
    </subcellularLocation>
</comment>
<dbReference type="Proteomes" id="UP000231962">
    <property type="component" value="Unassembled WGS sequence"/>
</dbReference>
<keyword evidence="10 11" id="KW-0346">Stress response</keyword>
<dbReference type="Pfam" id="PF01636">
    <property type="entry name" value="APH"/>
    <property type="match status" value="1"/>
</dbReference>
<dbReference type="GO" id="GO:0000287">
    <property type="term" value="F:magnesium ion binding"/>
    <property type="evidence" value="ECO:0007669"/>
    <property type="project" value="UniProtKB-UniRule"/>
</dbReference>
<dbReference type="EMBL" id="NPDZ01000007">
    <property type="protein sequence ID" value="PJZ72770.1"/>
    <property type="molecule type" value="Genomic_DNA"/>
</dbReference>
<evidence type="ECO:0000256" key="5">
    <source>
        <dbReference type="ARBA" id="ARBA00022723"/>
    </source>
</evidence>
<proteinExistence type="inferred from homology"/>
<evidence type="ECO:0000256" key="6">
    <source>
        <dbReference type="ARBA" id="ARBA00022741"/>
    </source>
</evidence>
<keyword evidence="7 11" id="KW-0418">Kinase</keyword>
<feature type="active site" description="Proton acceptor" evidence="11">
    <location>
        <position position="201"/>
    </location>
</feature>
<protein>
    <recommendedName>
        <fullName evidence="11">Stress response kinase A</fullName>
        <ecNumber evidence="11">2.7.11.1</ecNumber>
    </recommendedName>
    <alternativeName>
        <fullName evidence="11">Serine/threonine-protein kinase SrkA</fullName>
    </alternativeName>
</protein>
<evidence type="ECO:0000256" key="2">
    <source>
        <dbReference type="ARBA" id="ARBA00022527"/>
    </source>
</evidence>
<evidence type="ECO:0000313" key="14">
    <source>
        <dbReference type="EMBL" id="PJZ72770.1"/>
    </source>
</evidence>